<proteinExistence type="predicted"/>
<evidence type="ECO:0000313" key="1">
    <source>
        <dbReference type="EMBL" id="MFC3139479.1"/>
    </source>
</evidence>
<name>A0ABV7GGV3_9GAMM</name>
<dbReference type="InterPro" id="IPR031834">
    <property type="entry name" value="RnlB/LsoB_antitoxin"/>
</dbReference>
<comment type="caution">
    <text evidence="1">The sequence shown here is derived from an EMBL/GenBank/DDBJ whole genome shotgun (WGS) entry which is preliminary data.</text>
</comment>
<sequence length="135" mass="15699">MEKHFKLLKLNGYKYTYVSMSTDFCRPDDYISELENELQTLEYEGKVVFDLLLSNGLKEDRYFSAEFDGRRFVVSSFRTMTSICSEISSMSSAFYRDNYNLVSKNAILSKPQKFLVKKGMAEHRYTTVKSRCIGA</sequence>
<keyword evidence="2" id="KW-1185">Reference proteome</keyword>
<dbReference type="EMBL" id="JBHRTD010000017">
    <property type="protein sequence ID" value="MFC3139479.1"/>
    <property type="molecule type" value="Genomic_DNA"/>
</dbReference>
<protein>
    <submittedName>
        <fullName evidence="1">Type II toxin-antitoxin system RnlB family antitoxin</fullName>
    </submittedName>
</protein>
<accession>A0ABV7GGV3</accession>
<organism evidence="1 2">
    <name type="scientific">Shewanella submarina</name>
    <dbReference type="NCBI Taxonomy" id="2016376"/>
    <lineage>
        <taxon>Bacteria</taxon>
        <taxon>Pseudomonadati</taxon>
        <taxon>Pseudomonadota</taxon>
        <taxon>Gammaproteobacteria</taxon>
        <taxon>Alteromonadales</taxon>
        <taxon>Shewanellaceae</taxon>
        <taxon>Shewanella</taxon>
    </lineage>
</organism>
<dbReference type="Proteomes" id="UP001595621">
    <property type="component" value="Unassembled WGS sequence"/>
</dbReference>
<gene>
    <name evidence="1" type="ORF">ACFOE0_14985</name>
</gene>
<evidence type="ECO:0000313" key="2">
    <source>
        <dbReference type="Proteomes" id="UP001595621"/>
    </source>
</evidence>
<reference evidence="2" key="1">
    <citation type="journal article" date="2019" name="Int. J. Syst. Evol. Microbiol.">
        <title>The Global Catalogue of Microorganisms (GCM) 10K type strain sequencing project: providing services to taxonomists for standard genome sequencing and annotation.</title>
        <authorList>
            <consortium name="The Broad Institute Genomics Platform"/>
            <consortium name="The Broad Institute Genome Sequencing Center for Infectious Disease"/>
            <person name="Wu L."/>
            <person name="Ma J."/>
        </authorList>
    </citation>
    <scope>NUCLEOTIDE SEQUENCE [LARGE SCALE GENOMIC DNA]</scope>
    <source>
        <strain evidence="2">KCTC 52277</strain>
    </source>
</reference>
<dbReference type="Pfam" id="PF15933">
    <property type="entry name" value="RnlB_antitoxin"/>
    <property type="match status" value="1"/>
</dbReference>
<dbReference type="RefSeq" id="WP_248937228.1">
    <property type="nucleotide sequence ID" value="NZ_JAKILF010000007.1"/>
</dbReference>